<dbReference type="EMBL" id="AKFT01000184">
    <property type="protein sequence ID" value="EJF38907.1"/>
    <property type="molecule type" value="Genomic_DNA"/>
</dbReference>
<keyword evidence="4" id="KW-0732">Signal</keyword>
<protein>
    <recommendedName>
        <fullName evidence="7">Lipoprotein</fullName>
    </recommendedName>
</protein>
<gene>
    <name evidence="5" type="ORF">HMPREF1318_2337</name>
</gene>
<dbReference type="GO" id="GO:0016020">
    <property type="term" value="C:membrane"/>
    <property type="evidence" value="ECO:0007669"/>
    <property type="project" value="InterPro"/>
</dbReference>
<evidence type="ECO:0000256" key="4">
    <source>
        <dbReference type="SAM" id="SignalP"/>
    </source>
</evidence>
<sequence length="178" mass="18048">MRIRSIQTITALALTATLSTGLSACSGNGKDNSNSAPSATEHSSESAANDSPTNSMTSTAAAAVQDSFSATIDGQPFTIDQPIVACATEGDATSVNVTATNSETDYFTTVFGDGGGVTLIMASQGDEMMLNFMDATGIGHAEVTTNGSTHTVKGEVPAANPADESAPLKPFEMTVTCP</sequence>
<dbReference type="PROSITE" id="PS51257">
    <property type="entry name" value="PROKAR_LIPOPROTEIN"/>
    <property type="match status" value="1"/>
</dbReference>
<name>J0N3E1_9ACTO</name>
<evidence type="ECO:0000313" key="6">
    <source>
        <dbReference type="Proteomes" id="UP000002941"/>
    </source>
</evidence>
<evidence type="ECO:0000256" key="1">
    <source>
        <dbReference type="ARBA" id="ARBA00022475"/>
    </source>
</evidence>
<evidence type="ECO:0000256" key="3">
    <source>
        <dbReference type="SAM" id="MobiDB-lite"/>
    </source>
</evidence>
<comment type="caution">
    <text evidence="5">The sequence shown here is derived from an EMBL/GenBank/DDBJ whole genome shotgun (WGS) entry which is preliminary data.</text>
</comment>
<dbReference type="RefSeq" id="WP_008732887.1">
    <property type="nucleotide sequence ID" value="NZ_AKFT01000184.1"/>
</dbReference>
<feature type="signal peptide" evidence="4">
    <location>
        <begin position="1"/>
        <end position="24"/>
    </location>
</feature>
<dbReference type="InterPro" id="IPR008691">
    <property type="entry name" value="LpqH"/>
</dbReference>
<dbReference type="PATRIC" id="fig|1125718.3.peg.2376"/>
<dbReference type="Pfam" id="PF05481">
    <property type="entry name" value="Myco_19_kDa"/>
    <property type="match status" value="1"/>
</dbReference>
<reference evidence="5 6" key="1">
    <citation type="submission" date="2012-05" db="EMBL/GenBank/DDBJ databases">
        <authorList>
            <person name="Harkins D.M."/>
            <person name="Madupu R."/>
            <person name="Durkin A.S."/>
            <person name="Torralba M."/>
            <person name="Methe B."/>
            <person name="Sutton G.G."/>
            <person name="Nelson K.E."/>
        </authorList>
    </citation>
    <scope>NUCLEOTIDE SEQUENCE [LARGE SCALE GENOMIC DNA]</scope>
    <source>
        <strain evidence="5 6">F0489</strain>
    </source>
</reference>
<evidence type="ECO:0008006" key="7">
    <source>
        <dbReference type="Google" id="ProtNLM"/>
    </source>
</evidence>
<dbReference type="eggNOG" id="ENOG502ZI4J">
    <property type="taxonomic scope" value="Bacteria"/>
</dbReference>
<dbReference type="OrthoDB" id="3263537at2"/>
<evidence type="ECO:0000256" key="2">
    <source>
        <dbReference type="ARBA" id="ARBA00023136"/>
    </source>
</evidence>
<evidence type="ECO:0000313" key="5">
    <source>
        <dbReference type="EMBL" id="EJF38907.1"/>
    </source>
</evidence>
<dbReference type="Proteomes" id="UP000002941">
    <property type="component" value="Unassembled WGS sequence"/>
</dbReference>
<dbReference type="AlphaFoldDB" id="J0N3E1"/>
<keyword evidence="1" id="KW-1003">Cell membrane</keyword>
<accession>J0N3E1</accession>
<keyword evidence="6" id="KW-1185">Reference proteome</keyword>
<feature type="region of interest" description="Disordered" evidence="3">
    <location>
        <begin position="26"/>
        <end position="60"/>
    </location>
</feature>
<organism evidence="5 6">
    <name type="scientific">Actinomyces massiliensis F0489</name>
    <dbReference type="NCBI Taxonomy" id="1125718"/>
    <lineage>
        <taxon>Bacteria</taxon>
        <taxon>Bacillati</taxon>
        <taxon>Actinomycetota</taxon>
        <taxon>Actinomycetes</taxon>
        <taxon>Actinomycetales</taxon>
        <taxon>Actinomycetaceae</taxon>
        <taxon>Actinomyces</taxon>
    </lineage>
</organism>
<proteinExistence type="predicted"/>
<keyword evidence="2" id="KW-0472">Membrane</keyword>
<feature type="chain" id="PRO_5038608448" description="Lipoprotein" evidence="4">
    <location>
        <begin position="25"/>
        <end position="178"/>
    </location>
</feature>